<evidence type="ECO:0000256" key="7">
    <source>
        <dbReference type="SAM" id="Phobius"/>
    </source>
</evidence>
<dbReference type="InterPro" id="IPR027417">
    <property type="entry name" value="P-loop_NTPase"/>
</dbReference>
<dbReference type="InterPro" id="IPR036640">
    <property type="entry name" value="ABC1_TM_sf"/>
</dbReference>
<dbReference type="GO" id="GO:0005886">
    <property type="term" value="C:plasma membrane"/>
    <property type="evidence" value="ECO:0007669"/>
    <property type="project" value="UniProtKB-SubCell"/>
</dbReference>
<dbReference type="EMBL" id="FWFZ01000004">
    <property type="protein sequence ID" value="SLN32708.1"/>
    <property type="molecule type" value="Genomic_DNA"/>
</dbReference>
<dbReference type="InterPro" id="IPR039421">
    <property type="entry name" value="Type_1_exporter"/>
</dbReference>
<evidence type="ECO:0000256" key="1">
    <source>
        <dbReference type="ARBA" id="ARBA00004651"/>
    </source>
</evidence>
<keyword evidence="10" id="KW-1185">Reference proteome</keyword>
<evidence type="ECO:0000256" key="3">
    <source>
        <dbReference type="ARBA" id="ARBA00022741"/>
    </source>
</evidence>
<dbReference type="SUPFAM" id="SSF90123">
    <property type="entry name" value="ABC transporter transmembrane region"/>
    <property type="match status" value="1"/>
</dbReference>
<comment type="subcellular location">
    <subcellularLocation>
        <location evidence="1">Cell membrane</location>
        <topology evidence="1">Multi-pass membrane protein</topology>
    </subcellularLocation>
</comment>
<keyword evidence="9" id="KW-0378">Hydrolase</keyword>
<evidence type="ECO:0000259" key="8">
    <source>
        <dbReference type="PROSITE" id="PS50929"/>
    </source>
</evidence>
<dbReference type="PROSITE" id="PS50929">
    <property type="entry name" value="ABC_TM1F"/>
    <property type="match status" value="1"/>
</dbReference>
<evidence type="ECO:0000313" key="9">
    <source>
        <dbReference type="EMBL" id="SLN32708.1"/>
    </source>
</evidence>
<feature type="transmembrane region" description="Helical" evidence="7">
    <location>
        <begin position="291"/>
        <end position="310"/>
    </location>
</feature>
<evidence type="ECO:0000313" key="10">
    <source>
        <dbReference type="Proteomes" id="UP000193900"/>
    </source>
</evidence>
<feature type="transmembrane region" description="Helical" evidence="7">
    <location>
        <begin position="185"/>
        <end position="204"/>
    </location>
</feature>
<dbReference type="GO" id="GO:0016887">
    <property type="term" value="F:ATP hydrolysis activity"/>
    <property type="evidence" value="ECO:0007669"/>
    <property type="project" value="InterPro"/>
</dbReference>
<organism evidence="9 10">
    <name type="scientific">Roseisalinus antarcticus</name>
    <dbReference type="NCBI Taxonomy" id="254357"/>
    <lineage>
        <taxon>Bacteria</taxon>
        <taxon>Pseudomonadati</taxon>
        <taxon>Pseudomonadota</taxon>
        <taxon>Alphaproteobacteria</taxon>
        <taxon>Rhodobacterales</taxon>
        <taxon>Roseobacteraceae</taxon>
        <taxon>Roseisalinus</taxon>
    </lineage>
</organism>
<reference evidence="9 10" key="1">
    <citation type="submission" date="2017-03" db="EMBL/GenBank/DDBJ databases">
        <authorList>
            <person name="Afonso C.L."/>
            <person name="Miller P.J."/>
            <person name="Scott M.A."/>
            <person name="Spackman E."/>
            <person name="Goraichik I."/>
            <person name="Dimitrov K.M."/>
            <person name="Suarez D.L."/>
            <person name="Swayne D.E."/>
        </authorList>
    </citation>
    <scope>NUCLEOTIDE SEQUENCE [LARGE SCALE GENOMIC DNA]</scope>
    <source>
        <strain evidence="9 10">CECT 7023</strain>
    </source>
</reference>
<protein>
    <submittedName>
        <fullName evidence="9">Putative multidrug export ATP-binding/permease protein</fullName>
        <ecNumber evidence="9">3.6.3.-</ecNumber>
    </submittedName>
</protein>
<dbReference type="SMART" id="SM00382">
    <property type="entry name" value="AAA"/>
    <property type="match status" value="1"/>
</dbReference>
<dbReference type="GO" id="GO:0005524">
    <property type="term" value="F:ATP binding"/>
    <property type="evidence" value="ECO:0007669"/>
    <property type="project" value="UniProtKB-KW"/>
</dbReference>
<feature type="transmembrane region" description="Helical" evidence="7">
    <location>
        <begin position="39"/>
        <end position="59"/>
    </location>
</feature>
<dbReference type="PANTHER" id="PTHR43394:SF1">
    <property type="entry name" value="ATP-BINDING CASSETTE SUB-FAMILY B MEMBER 10, MITOCHONDRIAL"/>
    <property type="match status" value="1"/>
</dbReference>
<feature type="transmembrane region" description="Helical" evidence="7">
    <location>
        <begin position="156"/>
        <end position="179"/>
    </location>
</feature>
<dbReference type="Gene3D" id="1.20.1560.10">
    <property type="entry name" value="ABC transporter type 1, transmembrane domain"/>
    <property type="match status" value="1"/>
</dbReference>
<evidence type="ECO:0000256" key="5">
    <source>
        <dbReference type="ARBA" id="ARBA00022989"/>
    </source>
</evidence>
<evidence type="ECO:0000256" key="4">
    <source>
        <dbReference type="ARBA" id="ARBA00022840"/>
    </source>
</evidence>
<dbReference type="PANTHER" id="PTHR43394">
    <property type="entry name" value="ATP-DEPENDENT PERMEASE MDL1, MITOCHONDRIAL"/>
    <property type="match status" value="1"/>
</dbReference>
<accession>A0A1Y5S4Z7</accession>
<dbReference type="EC" id="3.6.3.-" evidence="9"/>
<dbReference type="Gene3D" id="3.40.50.300">
    <property type="entry name" value="P-loop containing nucleotide triphosphate hydrolases"/>
    <property type="match status" value="1"/>
</dbReference>
<feature type="domain" description="ABC transmembrane type-1" evidence="8">
    <location>
        <begin position="41"/>
        <end position="328"/>
    </location>
</feature>
<sequence length="502" mass="55086">MFRFFEGLVDPYIEYQETDAPPTRLWPFLWSFAGPFRKAFAATAFMAIVVAGIEIWLIWYLGHLTDMLSEGAPAEIWQAHWPEFLGVAAFILVVRPILQFLDVALLNNGIGPSWATLIRWRTHRHVMRQSVGWFENDFAGRIANRIMQTPSASNEVVFQVFDAVAYSFAYALGAAILLAGADVRLLVPLFAWFALYAALMVWTVRRVGPASRASSAARSELNGRIVDGYTNIHSVKMFAHHDREIAYGKQAIEGVRQTYAREMRVYSIMGGVLTAQNGLLIVGVVGWAMALYFNGQASVGIVVAATALTLRMNAMTGWIMWAVTNLFQQLGVVSEGMQTISQPVTLVDAPDAPALEVTEGRIEIDGLSHHYGKAAGGLDRVTLSVAPGEKVGLVGPSGAGKSTLVKLLLRFYDAETGVIRIDGQDIAQVRQESLRRAIGMVQQDSALLHRSVRENILYGDPDATEARVEQAARQAEAHETSSSTWRTAAGAGAMTRWWASVA</sequence>
<keyword evidence="2 7" id="KW-0812">Transmembrane</keyword>
<proteinExistence type="predicted"/>
<keyword evidence="6 7" id="KW-0472">Membrane</keyword>
<feature type="transmembrane region" description="Helical" evidence="7">
    <location>
        <begin position="79"/>
        <end position="98"/>
    </location>
</feature>
<dbReference type="Pfam" id="PF00005">
    <property type="entry name" value="ABC_tran"/>
    <property type="match status" value="1"/>
</dbReference>
<feature type="transmembrane region" description="Helical" evidence="7">
    <location>
        <begin position="265"/>
        <end position="285"/>
    </location>
</feature>
<keyword evidence="3" id="KW-0547">Nucleotide-binding</keyword>
<dbReference type="AlphaFoldDB" id="A0A1Y5S4Z7"/>
<dbReference type="Proteomes" id="UP000193900">
    <property type="component" value="Unassembled WGS sequence"/>
</dbReference>
<dbReference type="SUPFAM" id="SSF52540">
    <property type="entry name" value="P-loop containing nucleoside triphosphate hydrolases"/>
    <property type="match status" value="1"/>
</dbReference>
<dbReference type="InterPro" id="IPR003439">
    <property type="entry name" value="ABC_transporter-like_ATP-bd"/>
</dbReference>
<keyword evidence="5 7" id="KW-1133">Transmembrane helix</keyword>
<evidence type="ECO:0000256" key="2">
    <source>
        <dbReference type="ARBA" id="ARBA00022692"/>
    </source>
</evidence>
<dbReference type="Pfam" id="PF00664">
    <property type="entry name" value="ABC_membrane"/>
    <property type="match status" value="1"/>
</dbReference>
<evidence type="ECO:0000256" key="6">
    <source>
        <dbReference type="ARBA" id="ARBA00023136"/>
    </source>
</evidence>
<dbReference type="InterPro" id="IPR011527">
    <property type="entry name" value="ABC1_TM_dom"/>
</dbReference>
<name>A0A1Y5S4Z7_9RHOB</name>
<dbReference type="InterPro" id="IPR003593">
    <property type="entry name" value="AAA+_ATPase"/>
</dbReference>
<keyword evidence="4 9" id="KW-0067">ATP-binding</keyword>
<dbReference type="GO" id="GO:0015421">
    <property type="term" value="F:ABC-type oligopeptide transporter activity"/>
    <property type="evidence" value="ECO:0007669"/>
    <property type="project" value="TreeGrafter"/>
</dbReference>
<gene>
    <name evidence="9" type="ORF">ROA7023_01134</name>
</gene>